<gene>
    <name evidence="1" type="ORF">PPENT_87.1.T0210145</name>
</gene>
<evidence type="ECO:0000313" key="1">
    <source>
        <dbReference type="EMBL" id="CAD8151047.1"/>
    </source>
</evidence>
<sequence length="65" mass="8039">MRCHKCFFTIAKFNHLKDYYAILNISQKIDIKSLIILLLRNFFEILIKQKKKSLRKLMKRMKFKF</sequence>
<protein>
    <submittedName>
        <fullName evidence="1">Uncharacterized protein</fullName>
    </submittedName>
</protein>
<dbReference type="EMBL" id="CAJJDO010000021">
    <property type="protein sequence ID" value="CAD8151047.1"/>
    <property type="molecule type" value="Genomic_DNA"/>
</dbReference>
<proteinExistence type="predicted"/>
<dbReference type="AlphaFoldDB" id="A0A8S1TGW9"/>
<keyword evidence="2" id="KW-1185">Reference proteome</keyword>
<reference evidence="1" key="1">
    <citation type="submission" date="2021-01" db="EMBL/GenBank/DDBJ databases">
        <authorList>
            <consortium name="Genoscope - CEA"/>
            <person name="William W."/>
        </authorList>
    </citation>
    <scope>NUCLEOTIDE SEQUENCE</scope>
</reference>
<evidence type="ECO:0000313" key="2">
    <source>
        <dbReference type="Proteomes" id="UP000689195"/>
    </source>
</evidence>
<organism evidence="1 2">
    <name type="scientific">Paramecium pentaurelia</name>
    <dbReference type="NCBI Taxonomy" id="43138"/>
    <lineage>
        <taxon>Eukaryota</taxon>
        <taxon>Sar</taxon>
        <taxon>Alveolata</taxon>
        <taxon>Ciliophora</taxon>
        <taxon>Intramacronucleata</taxon>
        <taxon>Oligohymenophorea</taxon>
        <taxon>Peniculida</taxon>
        <taxon>Parameciidae</taxon>
        <taxon>Paramecium</taxon>
    </lineage>
</organism>
<accession>A0A8S1TGW9</accession>
<name>A0A8S1TGW9_9CILI</name>
<dbReference type="Proteomes" id="UP000689195">
    <property type="component" value="Unassembled WGS sequence"/>
</dbReference>
<comment type="caution">
    <text evidence="1">The sequence shown here is derived from an EMBL/GenBank/DDBJ whole genome shotgun (WGS) entry which is preliminary data.</text>
</comment>